<dbReference type="InterPro" id="IPR024581">
    <property type="entry name" value="TBD"/>
</dbReference>
<dbReference type="OrthoDB" id="9937252at2759"/>
<gene>
    <name evidence="7" type="primary">tank</name>
</gene>
<keyword evidence="6" id="KW-1185">Reference proteome</keyword>
<accession>A0A6J2WDU4</accession>
<evidence type="ECO:0000256" key="1">
    <source>
        <dbReference type="ARBA" id="ARBA00022553"/>
    </source>
</evidence>
<feature type="domain" description="Tbk1/Ikki binding" evidence="5">
    <location>
        <begin position="127"/>
        <end position="181"/>
    </location>
</feature>
<dbReference type="Pfam" id="PF12845">
    <property type="entry name" value="TBD"/>
    <property type="match status" value="1"/>
</dbReference>
<sequence length="359" mass="39763">MDRSNSDQLNKAFEAYRKASIEKETAQKELKEATEHFRRHTQQLMRTIQSQEQQILDLKEQLRSANTHASGEAKCCETVHRKQEMETMSPSNHRPDNLSSSHRTNHFLETLDCAAISPLALPGASSIKNEDVLQAFKDMQGQFEVIQILARRQKDHLKRLYKENNAGNEPAISMPIQCTEETAELAEGPFPSPSSRSEGDNTLTPSSLASRGASQEDGDLENSLSKLSVKFPPPADSEYEFLHSAPEKQIDLALPRKVLGGGISTVMEEPSLELSPMAFPFPVSPPPLPMSSASVVHENVRGPEQTLWSPELCDLPESIAGAESQQNQSSNNCAFCTAVVPHEDMYSHLNSHFQNKASD</sequence>
<feature type="coiled-coil region" evidence="3">
    <location>
        <begin position="9"/>
        <end position="68"/>
    </location>
</feature>
<evidence type="ECO:0000256" key="2">
    <source>
        <dbReference type="ARBA" id="ARBA00023054"/>
    </source>
</evidence>
<dbReference type="AlphaFoldDB" id="A0A6J2WDU4"/>
<dbReference type="GO" id="GO:0043124">
    <property type="term" value="P:negative regulation of canonical NF-kappaB signal transduction"/>
    <property type="evidence" value="ECO:0007669"/>
    <property type="project" value="InterPro"/>
</dbReference>
<feature type="compositionally biased region" description="Polar residues" evidence="4">
    <location>
        <begin position="193"/>
        <end position="213"/>
    </location>
</feature>
<evidence type="ECO:0000259" key="5">
    <source>
        <dbReference type="Pfam" id="PF12845"/>
    </source>
</evidence>
<evidence type="ECO:0000313" key="7">
    <source>
        <dbReference type="RefSeq" id="XP_030642498.1"/>
    </source>
</evidence>
<dbReference type="InParanoid" id="A0A6J2WDU4"/>
<evidence type="ECO:0000256" key="4">
    <source>
        <dbReference type="SAM" id="MobiDB-lite"/>
    </source>
</evidence>
<dbReference type="RefSeq" id="XP_030642498.1">
    <property type="nucleotide sequence ID" value="XM_030786638.1"/>
</dbReference>
<dbReference type="CTD" id="10010"/>
<name>A0A6J2WDU4_CHACN</name>
<dbReference type="InterPro" id="IPR039669">
    <property type="entry name" value="TANK"/>
</dbReference>
<dbReference type="PANTHER" id="PTHR15249:SF0">
    <property type="entry name" value="TRAF FAMILY MEMBER-ASSOCIATED NF-KAPPA-B ACTIVATOR"/>
    <property type="match status" value="1"/>
</dbReference>
<keyword evidence="1" id="KW-0597">Phosphoprotein</keyword>
<reference evidence="7" key="1">
    <citation type="submission" date="2025-08" db="UniProtKB">
        <authorList>
            <consortium name="RefSeq"/>
        </authorList>
    </citation>
    <scope>IDENTIFICATION</scope>
</reference>
<proteinExistence type="predicted"/>
<evidence type="ECO:0000256" key="3">
    <source>
        <dbReference type="SAM" id="Coils"/>
    </source>
</evidence>
<keyword evidence="2 3" id="KW-0175">Coiled coil</keyword>
<organism evidence="6 7">
    <name type="scientific">Chanos chanos</name>
    <name type="common">Milkfish</name>
    <name type="synonym">Mugil chanos</name>
    <dbReference type="NCBI Taxonomy" id="29144"/>
    <lineage>
        <taxon>Eukaryota</taxon>
        <taxon>Metazoa</taxon>
        <taxon>Chordata</taxon>
        <taxon>Craniata</taxon>
        <taxon>Vertebrata</taxon>
        <taxon>Euteleostomi</taxon>
        <taxon>Actinopterygii</taxon>
        <taxon>Neopterygii</taxon>
        <taxon>Teleostei</taxon>
        <taxon>Ostariophysi</taxon>
        <taxon>Gonorynchiformes</taxon>
        <taxon>Chanidae</taxon>
        <taxon>Chanos</taxon>
    </lineage>
</organism>
<dbReference type="Proteomes" id="UP000504632">
    <property type="component" value="Chromosome 10"/>
</dbReference>
<evidence type="ECO:0000313" key="6">
    <source>
        <dbReference type="Proteomes" id="UP000504632"/>
    </source>
</evidence>
<dbReference type="PANTHER" id="PTHR15249">
    <property type="entry name" value="TRAF FAMILY MEMBER-ASSOCIATED NF-KAPPA-B ACTIVATOR"/>
    <property type="match status" value="1"/>
</dbReference>
<feature type="region of interest" description="Disordered" evidence="4">
    <location>
        <begin position="183"/>
        <end position="229"/>
    </location>
</feature>
<protein>
    <submittedName>
        <fullName evidence="7">TRAF family member-associated NF-kappa-B activator</fullName>
    </submittedName>
</protein>
<dbReference type="GeneID" id="115822723"/>